<dbReference type="Proteomes" id="UP000077412">
    <property type="component" value="Chromosome"/>
</dbReference>
<feature type="domain" description="RNA polymerase sigma factor 70 region 4 type 2" evidence="6">
    <location>
        <begin position="178"/>
        <end position="224"/>
    </location>
</feature>
<evidence type="ECO:0000256" key="4">
    <source>
        <dbReference type="ARBA" id="ARBA00023163"/>
    </source>
</evidence>
<dbReference type="SUPFAM" id="SSF88659">
    <property type="entry name" value="Sigma3 and sigma4 domains of RNA polymerase sigma factors"/>
    <property type="match status" value="1"/>
</dbReference>
<dbReference type="InterPro" id="IPR039425">
    <property type="entry name" value="RNA_pol_sigma-70-like"/>
</dbReference>
<name>A0A1B1Z7A2_9BACL</name>
<sequence>MNVILADGSEQALSNKHNEESESRIQEMKKEKLVHLARKGNQEAFNELVRLHRAKAHGWAFSVTKDTFLAEDIVQEALYRAFIKIGTLIDTNRFTPWLKQIVRNQAYMSVRSAGYRMESSITSLAAGRENQLSPSMVDWGDIDQILYFISSSASKRSQEDNPEEHLMRLSVVEGICTLLKCLTKREKAFFEAYFFEDLPPLEIAKLFNTTKANVYNTISRSRVKVQKERLRITIHQYVQRKEERGVCKRKVLLKPDI</sequence>
<dbReference type="InterPro" id="IPR013325">
    <property type="entry name" value="RNA_pol_sigma_r2"/>
</dbReference>
<dbReference type="GO" id="GO:0016987">
    <property type="term" value="F:sigma factor activity"/>
    <property type="evidence" value="ECO:0007669"/>
    <property type="project" value="UniProtKB-KW"/>
</dbReference>
<dbReference type="PANTHER" id="PTHR43133">
    <property type="entry name" value="RNA POLYMERASE ECF-TYPE SIGMA FACTO"/>
    <property type="match status" value="1"/>
</dbReference>
<dbReference type="InterPro" id="IPR013249">
    <property type="entry name" value="RNA_pol_sigma70_r4_t2"/>
</dbReference>
<reference evidence="7 8" key="1">
    <citation type="submission" date="2016-08" db="EMBL/GenBank/DDBJ databases">
        <title>Complete genome sequence of Fictibacillus arsenicus G25-54, a strain with toxicity to nematodes and a potential arsenic-resistance activity.</title>
        <authorList>
            <person name="Zheng Z."/>
        </authorList>
    </citation>
    <scope>NUCLEOTIDE SEQUENCE [LARGE SCALE GENOMIC DNA]</scope>
    <source>
        <strain evidence="7 8">G25-54</strain>
    </source>
</reference>
<keyword evidence="4" id="KW-0804">Transcription</keyword>
<dbReference type="InterPro" id="IPR014284">
    <property type="entry name" value="RNA_pol_sigma-70_dom"/>
</dbReference>
<dbReference type="GO" id="GO:0003677">
    <property type="term" value="F:DNA binding"/>
    <property type="evidence" value="ECO:0007669"/>
    <property type="project" value="InterPro"/>
</dbReference>
<evidence type="ECO:0000256" key="2">
    <source>
        <dbReference type="ARBA" id="ARBA00023015"/>
    </source>
</evidence>
<evidence type="ECO:0000259" key="5">
    <source>
        <dbReference type="Pfam" id="PF04542"/>
    </source>
</evidence>
<keyword evidence="3" id="KW-0731">Sigma factor</keyword>
<evidence type="ECO:0000256" key="1">
    <source>
        <dbReference type="ARBA" id="ARBA00010641"/>
    </source>
</evidence>
<dbReference type="GO" id="GO:0006352">
    <property type="term" value="P:DNA-templated transcription initiation"/>
    <property type="evidence" value="ECO:0007669"/>
    <property type="project" value="InterPro"/>
</dbReference>
<dbReference type="Gene3D" id="1.10.10.10">
    <property type="entry name" value="Winged helix-like DNA-binding domain superfamily/Winged helix DNA-binding domain"/>
    <property type="match status" value="1"/>
</dbReference>
<dbReference type="Pfam" id="PF04542">
    <property type="entry name" value="Sigma70_r2"/>
    <property type="match status" value="1"/>
</dbReference>
<evidence type="ECO:0000256" key="3">
    <source>
        <dbReference type="ARBA" id="ARBA00023082"/>
    </source>
</evidence>
<dbReference type="KEGG" id="far:ABE41_015120"/>
<dbReference type="RefSeq" id="WP_066292002.1">
    <property type="nucleotide sequence ID" value="NZ_CP016761.1"/>
</dbReference>
<proteinExistence type="inferred from homology"/>
<feature type="domain" description="RNA polymerase sigma-70 region 2" evidence="5">
    <location>
        <begin position="48"/>
        <end position="113"/>
    </location>
</feature>
<dbReference type="PANTHER" id="PTHR43133:SF51">
    <property type="entry name" value="RNA POLYMERASE SIGMA FACTOR"/>
    <property type="match status" value="1"/>
</dbReference>
<dbReference type="AlphaFoldDB" id="A0A1B1Z7A2"/>
<dbReference type="OrthoDB" id="188761at2"/>
<dbReference type="Pfam" id="PF08281">
    <property type="entry name" value="Sigma70_r4_2"/>
    <property type="match status" value="1"/>
</dbReference>
<evidence type="ECO:0000313" key="8">
    <source>
        <dbReference type="Proteomes" id="UP000077412"/>
    </source>
</evidence>
<dbReference type="STRING" id="255247.ABE41_015120"/>
<protein>
    <submittedName>
        <fullName evidence="7">Uncharacterized protein</fullName>
    </submittedName>
</protein>
<keyword evidence="2" id="KW-0805">Transcription regulation</keyword>
<evidence type="ECO:0000313" key="7">
    <source>
        <dbReference type="EMBL" id="ANX13338.1"/>
    </source>
</evidence>
<accession>A0A1B1Z7A2</accession>
<comment type="similarity">
    <text evidence="1">Belongs to the sigma-70 factor family. ECF subfamily.</text>
</comment>
<dbReference type="InterPro" id="IPR036388">
    <property type="entry name" value="WH-like_DNA-bd_sf"/>
</dbReference>
<gene>
    <name evidence="7" type="ORF">ABE41_015120</name>
</gene>
<dbReference type="NCBIfam" id="TIGR02937">
    <property type="entry name" value="sigma70-ECF"/>
    <property type="match status" value="1"/>
</dbReference>
<dbReference type="SUPFAM" id="SSF88946">
    <property type="entry name" value="Sigma2 domain of RNA polymerase sigma factors"/>
    <property type="match status" value="1"/>
</dbReference>
<keyword evidence="8" id="KW-1185">Reference proteome</keyword>
<dbReference type="InterPro" id="IPR007627">
    <property type="entry name" value="RNA_pol_sigma70_r2"/>
</dbReference>
<dbReference type="EMBL" id="CP016761">
    <property type="protein sequence ID" value="ANX13338.1"/>
    <property type="molecule type" value="Genomic_DNA"/>
</dbReference>
<evidence type="ECO:0000259" key="6">
    <source>
        <dbReference type="Pfam" id="PF08281"/>
    </source>
</evidence>
<dbReference type="Gene3D" id="1.10.1740.10">
    <property type="match status" value="1"/>
</dbReference>
<dbReference type="InterPro" id="IPR013324">
    <property type="entry name" value="RNA_pol_sigma_r3/r4-like"/>
</dbReference>
<organism evidence="7 8">
    <name type="scientific">Fictibacillus arsenicus</name>
    <dbReference type="NCBI Taxonomy" id="255247"/>
    <lineage>
        <taxon>Bacteria</taxon>
        <taxon>Bacillati</taxon>
        <taxon>Bacillota</taxon>
        <taxon>Bacilli</taxon>
        <taxon>Bacillales</taxon>
        <taxon>Fictibacillaceae</taxon>
        <taxon>Fictibacillus</taxon>
    </lineage>
</organism>